<feature type="domain" description="Cohesin" evidence="5">
    <location>
        <begin position="179"/>
        <end position="287"/>
    </location>
</feature>
<dbReference type="SUPFAM" id="SSF49384">
    <property type="entry name" value="Carbohydrate-binding domain"/>
    <property type="match status" value="1"/>
</dbReference>
<dbReference type="AlphaFoldDB" id="A0A1K1P837"/>
<dbReference type="EMBL" id="FPIP01000007">
    <property type="protein sequence ID" value="SFW43954.1"/>
    <property type="molecule type" value="Genomic_DNA"/>
</dbReference>
<feature type="signal peptide" evidence="4">
    <location>
        <begin position="1"/>
        <end position="23"/>
    </location>
</feature>
<dbReference type="PROSITE" id="PS00018">
    <property type="entry name" value="EF_HAND_1"/>
    <property type="match status" value="1"/>
</dbReference>
<evidence type="ECO:0000256" key="4">
    <source>
        <dbReference type="SAM" id="SignalP"/>
    </source>
</evidence>
<dbReference type="Gene3D" id="2.60.40.680">
    <property type="match status" value="2"/>
</dbReference>
<gene>
    <name evidence="6" type="ORF">SAMN02910280_2586</name>
</gene>
<dbReference type="NCBIfam" id="TIGR02167">
    <property type="entry name" value="Liste_lipo_26"/>
    <property type="match status" value="4"/>
</dbReference>
<dbReference type="InterPro" id="IPR032675">
    <property type="entry name" value="LRR_dom_sf"/>
</dbReference>
<dbReference type="InterPro" id="IPR011889">
    <property type="entry name" value="Liste_lipo_26"/>
</dbReference>
<evidence type="ECO:0000256" key="1">
    <source>
        <dbReference type="ARBA" id="ARBA00004613"/>
    </source>
</evidence>
<evidence type="ECO:0000313" key="6">
    <source>
        <dbReference type="EMBL" id="SFW43954.1"/>
    </source>
</evidence>
<proteinExistence type="predicted"/>
<dbReference type="InterPro" id="IPR008965">
    <property type="entry name" value="CBM2/CBM3_carb-bd_dom_sf"/>
</dbReference>
<protein>
    <submittedName>
        <fullName evidence="6">Surface protein</fullName>
    </submittedName>
</protein>
<accession>A0A1K1P837</accession>
<dbReference type="SUPFAM" id="SSF52047">
    <property type="entry name" value="RNI-like"/>
    <property type="match status" value="1"/>
</dbReference>
<keyword evidence="2" id="KW-0964">Secreted</keyword>
<dbReference type="InterPro" id="IPR018247">
    <property type="entry name" value="EF_Hand_1_Ca_BS"/>
</dbReference>
<dbReference type="Pfam" id="PF00963">
    <property type="entry name" value="Cohesin"/>
    <property type="match status" value="1"/>
</dbReference>
<evidence type="ECO:0000256" key="3">
    <source>
        <dbReference type="ARBA" id="ARBA00022737"/>
    </source>
</evidence>
<dbReference type="Proteomes" id="UP000183461">
    <property type="component" value="Unassembled WGS sequence"/>
</dbReference>
<keyword evidence="3" id="KW-0677">Repeat</keyword>
<organism evidence="6 7">
    <name type="scientific">Ruminococcus flavefaciens</name>
    <dbReference type="NCBI Taxonomy" id="1265"/>
    <lineage>
        <taxon>Bacteria</taxon>
        <taxon>Bacillati</taxon>
        <taxon>Bacillota</taxon>
        <taxon>Clostridia</taxon>
        <taxon>Eubacteriales</taxon>
        <taxon>Oscillospiraceae</taxon>
        <taxon>Ruminococcus</taxon>
    </lineage>
</organism>
<evidence type="ECO:0000259" key="5">
    <source>
        <dbReference type="Pfam" id="PF00963"/>
    </source>
</evidence>
<dbReference type="InterPro" id="IPR002102">
    <property type="entry name" value="Cohesin_dom"/>
</dbReference>
<reference evidence="6 7" key="1">
    <citation type="submission" date="2016-11" db="EMBL/GenBank/DDBJ databases">
        <authorList>
            <person name="Jaros S."/>
            <person name="Januszkiewicz K."/>
            <person name="Wedrychowicz H."/>
        </authorList>
    </citation>
    <scope>NUCLEOTIDE SEQUENCE [LARGE SCALE GENOMIC DNA]</scope>
    <source>
        <strain evidence="6 7">YL228</strain>
    </source>
</reference>
<dbReference type="GO" id="GO:0005576">
    <property type="term" value="C:extracellular region"/>
    <property type="evidence" value="ECO:0007669"/>
    <property type="project" value="UniProtKB-SubCell"/>
</dbReference>
<feature type="chain" id="PRO_5013335316" evidence="4">
    <location>
        <begin position="24"/>
        <end position="1270"/>
    </location>
</feature>
<keyword evidence="4" id="KW-0732">Signal</keyword>
<name>A0A1K1P837_RUMFL</name>
<evidence type="ECO:0000256" key="2">
    <source>
        <dbReference type="ARBA" id="ARBA00022525"/>
    </source>
</evidence>
<dbReference type="Pfam" id="PF03382">
    <property type="entry name" value="DUF285"/>
    <property type="match status" value="1"/>
</dbReference>
<dbReference type="GO" id="GO:0000272">
    <property type="term" value="P:polysaccharide catabolic process"/>
    <property type="evidence" value="ECO:0007669"/>
    <property type="project" value="InterPro"/>
</dbReference>
<sequence>MKKRMTAAFTAAAMMVSALPYTAAETIVNAVSSDLVIRSVSNYTSEGIAVDIDILKNTGYISGSVDVNWDKTALTLVRVDFNTEVAKDNNSVPVPENGDTDGNYRLSLGDFLAEENNTSTGRAATLYFEKNSQDDDGTGYNIDLNNSDFVNSSVSQLVVDEIDCTAYALDVSKMYVSGDTVKGYTGASNIRVPVNMINSPGYISGTFDIEWDKDNLTLTGIEYNDDIAPALNAVPIPETGVTTGRYKFSFGDLLAEENYSSAGNMMTLVFKASGDAEGTYPINFSNADIVNYDVQQVECKFIPAQVSLEKGGAIFDENTKTVTLCGKITDYWDIRQYSINNSAWGDKPIRKMIAAEGTTFPDDCSHMFDGVVAEEVDLSGADFSNVTNMSYMFNNSRIKKINLANSTTSNVTDMSWMFYDCWNLTDIDMTGLDTSNVVNMQCMFYEMNAIEEIDVSSFDTSKVTNMERMFSYDPKLKSIDVSSFNTENVTNMYWMFYSNNSLESIKLGDFNTSNVTDMYGIFAYNPNLSDIDVSGFDMSKVTKGGSMFSGDTALAHKLCQVYSSERTPKNDGTADFKIYLSVGSDADELIIRDTDGTMIGDYFPDEIDELKDENGRVVIKYNAPLTSRGEIKIHAMDPDSRLLIHTNADGMLQTNGVTPYSFAPSVLTVGDVYMPGDTFYLYNKYIYSSRDNKNIKFSGTYTVSSVGLDGNAHSDCASILFTKNNENLSLYETANGKPIGFKIVSGTGSYSDPYRFECIFDMELSESSLKEATCTEDGSKQYYYGKYGEQYLYADKSFTRLTDQNGDNKVDANDVKIHAFGHDYDEPVYEWSEDNASCTKSRTCKHDPSHIVSETAEAVKKQGNHGGEYAEAVFSINETKYAHTANISDDGVQNGSYSNEMNDIQTITIPGAEKLNVTLKYGTESGYDYLNIYTGNPFSDNDDYDEYTEIIDTVSPVAHYDGNYNSPETVKFEIEGDTVTFNFTSDGSQTYYGYYAIVEGSGDGDIQTKWTKRVDISDGTFVANPITYAYDGEEHTVSGVVKYEGEKLTDGEDYTLSGNTATEKGVYTARVEGINEFDGELNAVWRICDAYNVKVIIGDTETNTSYEEKSLVRCESVGEGGWFVNDVLTSTKNRLSFTVLGDTVVEWREGEFSKEGIVNCVLSDRKPNGEYTTVLATSTWAVPDEAVILAAGTARCYVSIDEDAPEKNILFESGKKYMSSLTKTNGTFQYDVNMGAENGAKKLCMVAYVTYQIGDEQITVISDVATSMNE</sequence>
<comment type="subcellular location">
    <subcellularLocation>
        <location evidence="1">Secreted</location>
    </subcellularLocation>
</comment>
<dbReference type="InterPro" id="IPR005046">
    <property type="entry name" value="DUF285"/>
</dbReference>
<dbReference type="RefSeq" id="WP_072300803.1">
    <property type="nucleotide sequence ID" value="NZ_FPIP01000007.1"/>
</dbReference>
<dbReference type="GO" id="GO:0030246">
    <property type="term" value="F:carbohydrate binding"/>
    <property type="evidence" value="ECO:0007669"/>
    <property type="project" value="InterPro"/>
</dbReference>
<dbReference type="Gene3D" id="3.80.10.10">
    <property type="entry name" value="Ribonuclease Inhibitor"/>
    <property type="match status" value="1"/>
</dbReference>
<evidence type="ECO:0000313" key="7">
    <source>
        <dbReference type="Proteomes" id="UP000183461"/>
    </source>
</evidence>